<organism evidence="2 3">
    <name type="scientific">Streptomyces roseolus</name>
    <dbReference type="NCBI Taxonomy" id="67358"/>
    <lineage>
        <taxon>Bacteria</taxon>
        <taxon>Bacillati</taxon>
        <taxon>Actinomycetota</taxon>
        <taxon>Actinomycetes</taxon>
        <taxon>Kitasatosporales</taxon>
        <taxon>Streptomycetaceae</taxon>
        <taxon>Streptomyces</taxon>
    </lineage>
</organism>
<evidence type="ECO:0000313" key="3">
    <source>
        <dbReference type="Proteomes" id="UP001278571"/>
    </source>
</evidence>
<evidence type="ECO:0008006" key="4">
    <source>
        <dbReference type="Google" id="ProtNLM"/>
    </source>
</evidence>
<sequence length="104" mass="11091">MRFTRLMFWRGITPANTGDQQGKRTLRHRCGASWDHLIGLAGKWFKRRGYVIVIVLAVLATGGLSLAGVAPTIAVQVVAAVLAGLEAIRRITANTAPAQPGTAL</sequence>
<name>A0ABU4KDN3_9ACTN</name>
<keyword evidence="1" id="KW-1133">Transmembrane helix</keyword>
<evidence type="ECO:0000256" key="1">
    <source>
        <dbReference type="SAM" id="Phobius"/>
    </source>
</evidence>
<reference evidence="2 3" key="1">
    <citation type="submission" date="2023-10" db="EMBL/GenBank/DDBJ databases">
        <authorList>
            <person name="Wang X.X."/>
        </authorList>
    </citation>
    <scope>NUCLEOTIDE SEQUENCE [LARGE SCALE GENOMIC DNA]</scope>
    <source>
        <strain evidence="2 3">NBRC 12816</strain>
    </source>
</reference>
<feature type="transmembrane region" description="Helical" evidence="1">
    <location>
        <begin position="50"/>
        <end position="70"/>
    </location>
</feature>
<gene>
    <name evidence="2" type="ORF">R2363_27385</name>
</gene>
<dbReference type="Proteomes" id="UP001278571">
    <property type="component" value="Unassembled WGS sequence"/>
</dbReference>
<evidence type="ECO:0000313" key="2">
    <source>
        <dbReference type="EMBL" id="MDX2295883.1"/>
    </source>
</evidence>
<accession>A0ABU4KDN3</accession>
<dbReference type="EMBL" id="JAWJZF010000464">
    <property type="protein sequence ID" value="MDX2295883.1"/>
    <property type="molecule type" value="Genomic_DNA"/>
</dbReference>
<dbReference type="RefSeq" id="WP_319012070.1">
    <property type="nucleotide sequence ID" value="NZ_JAWJZF010000464.1"/>
</dbReference>
<keyword evidence="3" id="KW-1185">Reference proteome</keyword>
<proteinExistence type="predicted"/>
<keyword evidence="1" id="KW-0472">Membrane</keyword>
<keyword evidence="1" id="KW-0812">Transmembrane</keyword>
<comment type="caution">
    <text evidence="2">The sequence shown here is derived from an EMBL/GenBank/DDBJ whole genome shotgun (WGS) entry which is preliminary data.</text>
</comment>
<protein>
    <recommendedName>
        <fullName evidence="4">ABC transporter ATP-binding protein</fullName>
    </recommendedName>
</protein>